<accession>A0A1C4CFV2</accession>
<organism evidence="1 2">
    <name type="scientific">Bacillus wiedmannii</name>
    <dbReference type="NCBI Taxonomy" id="1890302"/>
    <lineage>
        <taxon>Bacteria</taxon>
        <taxon>Bacillati</taxon>
        <taxon>Bacillota</taxon>
        <taxon>Bacilli</taxon>
        <taxon>Bacillales</taxon>
        <taxon>Bacillaceae</taxon>
        <taxon>Bacillus</taxon>
        <taxon>Bacillus cereus group</taxon>
    </lineage>
</organism>
<dbReference type="Proteomes" id="UP000196052">
    <property type="component" value="Unassembled WGS sequence"/>
</dbReference>
<evidence type="ECO:0000313" key="2">
    <source>
        <dbReference type="Proteomes" id="UP000196052"/>
    </source>
</evidence>
<name>A0A1C4CFV2_9BACI</name>
<evidence type="ECO:0000313" key="1">
    <source>
        <dbReference type="EMBL" id="SCC17990.1"/>
    </source>
</evidence>
<reference evidence="2" key="1">
    <citation type="submission" date="2016-08" db="EMBL/GenBank/DDBJ databases">
        <authorList>
            <person name="Loux V."/>
            <person name="Rue O."/>
        </authorList>
    </citation>
    <scope>NUCLEOTIDE SEQUENCE [LARGE SCALE GENOMIC DNA]</scope>
    <source>
        <strain evidence="2">INRA Bc05-F1</strain>
    </source>
</reference>
<sequence length="19" mass="2368">MDRGENVLYFNHLKLYARK</sequence>
<gene>
    <name evidence="1" type="ORF">BC05F1_01926</name>
</gene>
<proteinExistence type="predicted"/>
<protein>
    <submittedName>
        <fullName evidence="1">Uncharacterized protein</fullName>
    </submittedName>
</protein>
<dbReference type="AlphaFoldDB" id="A0A1C4CFV2"/>
<dbReference type="EMBL" id="FMBE01000013">
    <property type="protein sequence ID" value="SCC17990.1"/>
    <property type="molecule type" value="Genomic_DNA"/>
</dbReference>